<dbReference type="PANTHER" id="PTHR45128:SF1">
    <property type="entry name" value="S-ADENOSYLMETHIONINE-DEPENDENT METHYLTRANSFERASE RV2258C"/>
    <property type="match status" value="1"/>
</dbReference>
<dbReference type="PANTHER" id="PTHR45128">
    <property type="entry name" value="METHYLTRANSFERASE TYPE 11"/>
    <property type="match status" value="1"/>
</dbReference>
<feature type="domain" description="S-adenosylmethionine-dependent methyltransferase Rv2258c-like winged HTH" evidence="2">
    <location>
        <begin position="27"/>
        <end position="101"/>
    </location>
</feature>
<dbReference type="EMBL" id="UINC01001039">
    <property type="protein sequence ID" value="SUZ68478.1"/>
    <property type="molecule type" value="Genomic_DNA"/>
</dbReference>
<accession>A0A381PPT3</accession>
<dbReference type="SUPFAM" id="SSF46785">
    <property type="entry name" value="Winged helix' DNA-binding domain"/>
    <property type="match status" value="1"/>
</dbReference>
<dbReference type="AlphaFoldDB" id="A0A381PPT3"/>
<dbReference type="Pfam" id="PF21320">
    <property type="entry name" value="WHD_Rv2258c"/>
    <property type="match status" value="1"/>
</dbReference>
<evidence type="ECO:0000259" key="1">
    <source>
        <dbReference type="Pfam" id="PF13847"/>
    </source>
</evidence>
<proteinExistence type="predicted"/>
<feature type="domain" description="Methyltransferase" evidence="1">
    <location>
        <begin position="175"/>
        <end position="293"/>
    </location>
</feature>
<gene>
    <name evidence="3" type="ORF">METZ01_LOCUS21332</name>
</gene>
<dbReference type="Pfam" id="PF13847">
    <property type="entry name" value="Methyltransf_31"/>
    <property type="match status" value="1"/>
</dbReference>
<dbReference type="InterPro" id="IPR025714">
    <property type="entry name" value="Methyltranfer_dom"/>
</dbReference>
<name>A0A381PPT3_9ZZZZ</name>
<dbReference type="SUPFAM" id="SSF53335">
    <property type="entry name" value="S-adenosyl-L-methionine-dependent methyltransferases"/>
    <property type="match status" value="1"/>
</dbReference>
<organism evidence="3">
    <name type="scientific">marine metagenome</name>
    <dbReference type="NCBI Taxonomy" id="408172"/>
    <lineage>
        <taxon>unclassified sequences</taxon>
        <taxon>metagenomes</taxon>
        <taxon>ecological metagenomes</taxon>
    </lineage>
</organism>
<dbReference type="InterPro" id="IPR036388">
    <property type="entry name" value="WH-like_DNA-bd_sf"/>
</dbReference>
<dbReference type="Gene3D" id="3.40.50.150">
    <property type="entry name" value="Vaccinia Virus protein VP39"/>
    <property type="match status" value="1"/>
</dbReference>
<dbReference type="InterPro" id="IPR036390">
    <property type="entry name" value="WH_DNA-bd_sf"/>
</dbReference>
<reference evidence="3" key="1">
    <citation type="submission" date="2018-05" db="EMBL/GenBank/DDBJ databases">
        <authorList>
            <person name="Lanie J.A."/>
            <person name="Ng W.-L."/>
            <person name="Kazmierczak K.M."/>
            <person name="Andrzejewski T.M."/>
            <person name="Davidsen T.M."/>
            <person name="Wayne K.J."/>
            <person name="Tettelin H."/>
            <person name="Glass J.I."/>
            <person name="Rusch D."/>
            <person name="Podicherti R."/>
            <person name="Tsui H.-C.T."/>
            <person name="Winkler M.E."/>
        </authorList>
    </citation>
    <scope>NUCLEOTIDE SEQUENCE</scope>
</reference>
<dbReference type="InterPro" id="IPR048711">
    <property type="entry name" value="WHD_Rv2258c"/>
</dbReference>
<dbReference type="InterPro" id="IPR053173">
    <property type="entry name" value="SAM-binding_MTase"/>
</dbReference>
<evidence type="ECO:0000259" key="2">
    <source>
        <dbReference type="Pfam" id="PF21320"/>
    </source>
</evidence>
<dbReference type="CDD" id="cd02440">
    <property type="entry name" value="AdoMet_MTases"/>
    <property type="match status" value="1"/>
</dbReference>
<dbReference type="Gene3D" id="1.10.10.10">
    <property type="entry name" value="Winged helix-like DNA-binding domain superfamily/Winged helix DNA-binding domain"/>
    <property type="match status" value="1"/>
</dbReference>
<dbReference type="InterPro" id="IPR029063">
    <property type="entry name" value="SAM-dependent_MTases_sf"/>
</dbReference>
<evidence type="ECO:0000313" key="3">
    <source>
        <dbReference type="EMBL" id="SUZ68478.1"/>
    </source>
</evidence>
<sequence length="356" mass="38578">MNQSAEVYDKDKARSFTQTMLGIMNGGALSLMMSIGHKTGLFDVMDGEAPATSSEIAERSGLSERYVREWLSAMACGGIIDYNVSDETFQLPAEHAGLLTRRSGPLNLTVPMQQVALLGEVEADIVDAFHSGGGVPYDKFPRFQALMSEQSGNRFDRTLIDHIVPLLGIQQQLEQGIDMADVGCGSGRALSILGSAFPNSRFVGFDVSEDGIAAARQNSSELTNVAFEICDAAQLDPVEEFDVVTTFDAIHDQARPMAVLEGVHRMLRSGGTYLCVEPKASSLLEDNIQDPMAPFMYTVSTMHCMTVSLAYGGEGLGTAWGHQTATEYLTDAGFTDVEITGVRDDRSNNYFISKKP</sequence>
<protein>
    <submittedName>
        <fullName evidence="3">Uncharacterized protein</fullName>
    </submittedName>
</protein>